<organism evidence="2">
    <name type="scientific">Tanacetum cinerariifolium</name>
    <name type="common">Dalmatian daisy</name>
    <name type="synonym">Chrysanthemum cinerariifolium</name>
    <dbReference type="NCBI Taxonomy" id="118510"/>
    <lineage>
        <taxon>Eukaryota</taxon>
        <taxon>Viridiplantae</taxon>
        <taxon>Streptophyta</taxon>
        <taxon>Embryophyta</taxon>
        <taxon>Tracheophyta</taxon>
        <taxon>Spermatophyta</taxon>
        <taxon>Magnoliopsida</taxon>
        <taxon>eudicotyledons</taxon>
        <taxon>Gunneridae</taxon>
        <taxon>Pentapetalae</taxon>
        <taxon>asterids</taxon>
        <taxon>campanulids</taxon>
        <taxon>Asterales</taxon>
        <taxon>Asteraceae</taxon>
        <taxon>Asteroideae</taxon>
        <taxon>Anthemideae</taxon>
        <taxon>Anthemidinae</taxon>
        <taxon>Tanacetum</taxon>
    </lineage>
</organism>
<feature type="region of interest" description="Disordered" evidence="1">
    <location>
        <begin position="1"/>
        <end position="24"/>
    </location>
</feature>
<dbReference type="AlphaFoldDB" id="A0A699INM4"/>
<proteinExistence type="predicted"/>
<comment type="caution">
    <text evidence="2">The sequence shown here is derived from an EMBL/GenBank/DDBJ whole genome shotgun (WGS) entry which is preliminary data.</text>
</comment>
<evidence type="ECO:0000313" key="2">
    <source>
        <dbReference type="EMBL" id="GEZ78500.1"/>
    </source>
</evidence>
<protein>
    <submittedName>
        <fullName evidence="2">Uncharacterized protein</fullName>
    </submittedName>
</protein>
<gene>
    <name evidence="2" type="ORF">Tci_550473</name>
</gene>
<dbReference type="EMBL" id="BKCJ010323268">
    <property type="protein sequence ID" value="GEZ78500.1"/>
    <property type="molecule type" value="Genomic_DNA"/>
</dbReference>
<evidence type="ECO:0000256" key="1">
    <source>
        <dbReference type="SAM" id="MobiDB-lite"/>
    </source>
</evidence>
<accession>A0A699INM4</accession>
<reference evidence="2" key="1">
    <citation type="journal article" date="2019" name="Sci. Rep.">
        <title>Draft genome of Tanacetum cinerariifolium, the natural source of mosquito coil.</title>
        <authorList>
            <person name="Yamashiro T."/>
            <person name="Shiraishi A."/>
            <person name="Satake H."/>
            <person name="Nakayama K."/>
        </authorList>
    </citation>
    <scope>NUCLEOTIDE SEQUENCE</scope>
</reference>
<name>A0A699INM4_TANCI</name>
<sequence>MNHYGQGPNSSKRKLTDLSEGGNEVPLPVREYSCFGRARALQVPEIYETNALASSWGFPKTKLRHEDEKRDIPIVKRTSSLCVVPVHLSEDSPENLSENSSSHPFGYLRRHVPQYHVISC</sequence>